<gene>
    <name evidence="8" type="ORF">EGT50_12910</name>
</gene>
<dbReference type="InterPro" id="IPR036259">
    <property type="entry name" value="MFS_trans_sf"/>
</dbReference>
<feature type="transmembrane region" description="Helical" evidence="6">
    <location>
        <begin position="418"/>
        <end position="437"/>
    </location>
</feature>
<feature type="transmembrane region" description="Helical" evidence="6">
    <location>
        <begin position="201"/>
        <end position="222"/>
    </location>
</feature>
<dbReference type="SUPFAM" id="SSF103473">
    <property type="entry name" value="MFS general substrate transporter"/>
    <property type="match status" value="1"/>
</dbReference>
<dbReference type="EMBL" id="RKLO01000005">
    <property type="protein sequence ID" value="RVW01156.1"/>
    <property type="molecule type" value="Genomic_DNA"/>
</dbReference>
<sequence>MSAGTPTGPGDVERGSAENAPNPPPAEGSVLAPPTEMPRIPFLVAFGFAQFALFVALLGPVLVSMGIKLISLVGEDDAPQATGLVLGVGAIAAMIANPVFGHISDRTTGPLGRRRPWIILGSVGLAVALLAIALANSVVMLVIGWFVAQILANAAFAAYLATIADQIPPHRHASISGFVNVTQNLGILASTYIASFFESNLLALFMVPATIGVVGMTAYAIVLPDKPLTVKPPRQSAFGFLKLFWVNPRKHPDFVLVLLSRLLLFLGMYLFVTFRLFWMQDRVGLDLSSATSAVATGVLIYTIALLATSQIAGYIADRLNRRKAPVFISTMIFAIGTMFLIGVDTVAGFYIVEAVLGVAYGIYFASDFALVLAVLPDPNNVAKDLGVFNMANAIPQSLAPLIGAVLLEVGGGGQNYTVLLGVATVMVFLGALAIIPIKSVR</sequence>
<evidence type="ECO:0000256" key="5">
    <source>
        <dbReference type="SAM" id="MobiDB-lite"/>
    </source>
</evidence>
<dbReference type="InterPro" id="IPR020846">
    <property type="entry name" value="MFS_dom"/>
</dbReference>
<accession>A0A438AQE4</accession>
<feature type="transmembrane region" description="Helical" evidence="6">
    <location>
        <begin position="349"/>
        <end position="375"/>
    </location>
</feature>
<organism evidence="8 9">
    <name type="scientific">Rhodococcus xishaensis</name>
    <dbReference type="NCBI Taxonomy" id="2487364"/>
    <lineage>
        <taxon>Bacteria</taxon>
        <taxon>Bacillati</taxon>
        <taxon>Actinomycetota</taxon>
        <taxon>Actinomycetes</taxon>
        <taxon>Mycobacteriales</taxon>
        <taxon>Nocardiaceae</taxon>
        <taxon>Rhodococcus</taxon>
    </lineage>
</organism>
<dbReference type="AlphaFoldDB" id="A0A438AQE4"/>
<keyword evidence="2 6" id="KW-0812">Transmembrane</keyword>
<feature type="transmembrane region" description="Helical" evidence="6">
    <location>
        <begin position="116"/>
        <end position="135"/>
    </location>
</feature>
<evidence type="ECO:0000256" key="4">
    <source>
        <dbReference type="ARBA" id="ARBA00023136"/>
    </source>
</evidence>
<keyword evidence="3 6" id="KW-1133">Transmembrane helix</keyword>
<feature type="region of interest" description="Disordered" evidence="5">
    <location>
        <begin position="1"/>
        <end position="31"/>
    </location>
</feature>
<dbReference type="PANTHER" id="PTHR23528:SF1">
    <property type="entry name" value="MAJOR FACILITATOR SUPERFAMILY (MFS) PROFILE DOMAIN-CONTAINING PROTEIN"/>
    <property type="match status" value="1"/>
</dbReference>
<feature type="transmembrane region" description="Helical" evidence="6">
    <location>
        <begin position="141"/>
        <end position="161"/>
    </location>
</feature>
<evidence type="ECO:0000259" key="7">
    <source>
        <dbReference type="PROSITE" id="PS50850"/>
    </source>
</evidence>
<feature type="transmembrane region" description="Helical" evidence="6">
    <location>
        <begin position="387"/>
        <end position="406"/>
    </location>
</feature>
<comment type="caution">
    <text evidence="8">The sequence shown here is derived from an EMBL/GenBank/DDBJ whole genome shotgun (WGS) entry which is preliminary data.</text>
</comment>
<dbReference type="InterPro" id="IPR011701">
    <property type="entry name" value="MFS"/>
</dbReference>
<protein>
    <submittedName>
        <fullName evidence="8">MFS transporter</fullName>
    </submittedName>
</protein>
<name>A0A438AQE4_9NOCA</name>
<comment type="subcellular location">
    <subcellularLocation>
        <location evidence="1">Cell membrane</location>
        <topology evidence="1">Multi-pass membrane protein</topology>
    </subcellularLocation>
</comment>
<feature type="domain" description="Major facilitator superfamily (MFS) profile" evidence="7">
    <location>
        <begin position="45"/>
        <end position="441"/>
    </location>
</feature>
<evidence type="ECO:0000256" key="6">
    <source>
        <dbReference type="SAM" id="Phobius"/>
    </source>
</evidence>
<evidence type="ECO:0000313" key="9">
    <source>
        <dbReference type="Proteomes" id="UP000283479"/>
    </source>
</evidence>
<feature type="transmembrane region" description="Helical" evidence="6">
    <location>
        <begin position="83"/>
        <end position="104"/>
    </location>
</feature>
<dbReference type="GO" id="GO:0022857">
    <property type="term" value="F:transmembrane transporter activity"/>
    <property type="evidence" value="ECO:0007669"/>
    <property type="project" value="InterPro"/>
</dbReference>
<dbReference type="PROSITE" id="PS50850">
    <property type="entry name" value="MFS"/>
    <property type="match status" value="1"/>
</dbReference>
<dbReference type="OrthoDB" id="7584869at2"/>
<evidence type="ECO:0000256" key="2">
    <source>
        <dbReference type="ARBA" id="ARBA00022692"/>
    </source>
</evidence>
<keyword evidence="4 6" id="KW-0472">Membrane</keyword>
<dbReference type="Proteomes" id="UP000283479">
    <property type="component" value="Unassembled WGS sequence"/>
</dbReference>
<dbReference type="Gene3D" id="1.20.1250.20">
    <property type="entry name" value="MFS general substrate transporter like domains"/>
    <property type="match status" value="2"/>
</dbReference>
<dbReference type="Pfam" id="PF07690">
    <property type="entry name" value="MFS_1"/>
    <property type="match status" value="1"/>
</dbReference>
<feature type="transmembrane region" description="Helical" evidence="6">
    <location>
        <begin position="42"/>
        <end position="63"/>
    </location>
</feature>
<dbReference type="PANTHER" id="PTHR23528">
    <property type="match status" value="1"/>
</dbReference>
<dbReference type="GO" id="GO:0005886">
    <property type="term" value="C:plasma membrane"/>
    <property type="evidence" value="ECO:0007669"/>
    <property type="project" value="UniProtKB-SubCell"/>
</dbReference>
<reference evidence="8 9" key="1">
    <citation type="submission" date="2018-11" db="EMBL/GenBank/DDBJ databases">
        <title>Rhodococcus spongicola sp. nov. and Rhodococcus xishaensis sp. nov. from marine sponges.</title>
        <authorList>
            <person name="Li L."/>
            <person name="Lin H.W."/>
        </authorList>
    </citation>
    <scope>NUCLEOTIDE SEQUENCE [LARGE SCALE GENOMIC DNA]</scope>
    <source>
        <strain evidence="8 9">LHW51113</strain>
    </source>
</reference>
<feature type="transmembrane region" description="Helical" evidence="6">
    <location>
        <begin position="254"/>
        <end position="278"/>
    </location>
</feature>
<feature type="transmembrane region" description="Helical" evidence="6">
    <location>
        <begin position="173"/>
        <end position="195"/>
    </location>
</feature>
<keyword evidence="9" id="KW-1185">Reference proteome</keyword>
<feature type="transmembrane region" description="Helical" evidence="6">
    <location>
        <begin position="324"/>
        <end position="343"/>
    </location>
</feature>
<feature type="transmembrane region" description="Helical" evidence="6">
    <location>
        <begin position="290"/>
        <end position="312"/>
    </location>
</feature>
<evidence type="ECO:0000313" key="8">
    <source>
        <dbReference type="EMBL" id="RVW01156.1"/>
    </source>
</evidence>
<proteinExistence type="predicted"/>
<evidence type="ECO:0000256" key="3">
    <source>
        <dbReference type="ARBA" id="ARBA00022989"/>
    </source>
</evidence>
<evidence type="ECO:0000256" key="1">
    <source>
        <dbReference type="ARBA" id="ARBA00004651"/>
    </source>
</evidence>